<dbReference type="InterPro" id="IPR012337">
    <property type="entry name" value="RNaseH-like_sf"/>
</dbReference>
<dbReference type="EMBL" id="LVVM01004544">
    <property type="protein sequence ID" value="OJA12661.1"/>
    <property type="molecule type" value="Genomic_DNA"/>
</dbReference>
<dbReference type="InterPro" id="IPR008906">
    <property type="entry name" value="HATC_C_dom"/>
</dbReference>
<dbReference type="Pfam" id="PF05699">
    <property type="entry name" value="Dimer_Tnp_hAT"/>
    <property type="match status" value="1"/>
</dbReference>
<reference evidence="2 3" key="1">
    <citation type="submission" date="2016-03" db="EMBL/GenBank/DDBJ databases">
        <title>Comparative genomics of the ectomycorrhizal sister species Rhizopogon vinicolor and Rhizopogon vesiculosus (Basidiomycota: Boletales) reveals a divergence of the mating type B locus.</title>
        <authorList>
            <person name="Mujic A.B."/>
            <person name="Kuo A."/>
            <person name="Tritt A."/>
            <person name="Lipzen A."/>
            <person name="Chen C."/>
            <person name="Johnson J."/>
            <person name="Sharma A."/>
            <person name="Barry K."/>
            <person name="Grigoriev I.V."/>
            <person name="Spatafora J.W."/>
        </authorList>
    </citation>
    <scope>NUCLEOTIDE SEQUENCE [LARGE SCALE GENOMIC DNA]</scope>
    <source>
        <strain evidence="2 3">AM-OR11-056</strain>
    </source>
</reference>
<protein>
    <recommendedName>
        <fullName evidence="1">HAT C-terminal dimerisation domain-containing protein</fullName>
    </recommendedName>
</protein>
<accession>A0A1J8PUT5</accession>
<dbReference type="OrthoDB" id="3359487at2759"/>
<feature type="domain" description="HAT C-terminal dimerisation" evidence="1">
    <location>
        <begin position="125"/>
        <end position="204"/>
    </location>
</feature>
<dbReference type="PANTHER" id="PTHR23272">
    <property type="entry name" value="BED FINGER-RELATED"/>
    <property type="match status" value="1"/>
</dbReference>
<name>A0A1J8PUT5_9AGAM</name>
<evidence type="ECO:0000313" key="3">
    <source>
        <dbReference type="Proteomes" id="UP000183567"/>
    </source>
</evidence>
<dbReference type="AlphaFoldDB" id="A0A1J8PUT5"/>
<comment type="caution">
    <text evidence="2">The sequence shown here is derived from an EMBL/GenBank/DDBJ whole genome shotgun (WGS) entry which is preliminary data.</text>
</comment>
<gene>
    <name evidence="2" type="ORF">AZE42_13159</name>
</gene>
<proteinExistence type="predicted"/>
<dbReference type="Proteomes" id="UP000183567">
    <property type="component" value="Unassembled WGS sequence"/>
</dbReference>
<dbReference type="STRING" id="180088.A0A1J8PUT5"/>
<dbReference type="GO" id="GO:0046983">
    <property type="term" value="F:protein dimerization activity"/>
    <property type="evidence" value="ECO:0007669"/>
    <property type="project" value="InterPro"/>
</dbReference>
<sequence length="242" mass="27241">MTTYSCNKKFSPSIRAAVQLAKKTLDRYYQLTDSSEVYRIAMVLHPHHKLFYFKSAGWEDDWINTAEALVRDEFERSYLDMEIEDDDVGMAVDLPAKPAVGASCSNIFDSMPALAPSKSTDLGNELDRYLSADVENITANAIAWWHERHASYPHLSRMAMDYLTIPATSVDVEHLFSHGRLLLTHVHSCLSAESTHALLCLSAWSHLNLVKTEDVLKVATLPDVQGDAEVELEDGWDRINVN</sequence>
<dbReference type="PANTHER" id="PTHR23272:SF161">
    <property type="entry name" value="ZINC FINGER BED DOMAIN-CONTAINING PROTEIN RICESLEEPER 1-LIKE"/>
    <property type="match status" value="1"/>
</dbReference>
<dbReference type="SUPFAM" id="SSF53098">
    <property type="entry name" value="Ribonuclease H-like"/>
    <property type="match status" value="1"/>
</dbReference>
<organism evidence="2 3">
    <name type="scientific">Rhizopogon vesiculosus</name>
    <dbReference type="NCBI Taxonomy" id="180088"/>
    <lineage>
        <taxon>Eukaryota</taxon>
        <taxon>Fungi</taxon>
        <taxon>Dikarya</taxon>
        <taxon>Basidiomycota</taxon>
        <taxon>Agaricomycotina</taxon>
        <taxon>Agaricomycetes</taxon>
        <taxon>Agaricomycetidae</taxon>
        <taxon>Boletales</taxon>
        <taxon>Suillineae</taxon>
        <taxon>Rhizopogonaceae</taxon>
        <taxon>Rhizopogon</taxon>
    </lineage>
</organism>
<evidence type="ECO:0000259" key="1">
    <source>
        <dbReference type="Pfam" id="PF05699"/>
    </source>
</evidence>
<evidence type="ECO:0000313" key="2">
    <source>
        <dbReference type="EMBL" id="OJA12661.1"/>
    </source>
</evidence>
<keyword evidence="3" id="KW-1185">Reference proteome</keyword>